<dbReference type="OrthoDB" id="2988537at2"/>
<dbReference type="EMBL" id="CP002017">
    <property type="protein sequence ID" value="ADG05803.1"/>
    <property type="molecule type" value="Genomic_DNA"/>
</dbReference>
<dbReference type="HOGENOM" id="CLU_844090_0_0_9"/>
<reference evidence="2 3" key="1">
    <citation type="journal article" date="2011" name="Stand. Genomic Sci.">
        <title>Complete genome sequence of the thermophilic, hydrogen-oxidizing Bacillus tusciae type strain (T2) and reclassification in the new genus, Kyrpidia gen. nov. as Kyrpidia tusciae comb. nov. and emendation of the family Alicyclobacillaceae da Costa and Rainey, 2010.</title>
        <authorList>
            <person name="Klenk H.P."/>
            <person name="Lapidus A."/>
            <person name="Chertkov O."/>
            <person name="Copeland A."/>
            <person name="Del Rio T.G."/>
            <person name="Nolan M."/>
            <person name="Lucas S."/>
            <person name="Chen F."/>
            <person name="Tice H."/>
            <person name="Cheng J.F."/>
            <person name="Han C."/>
            <person name="Bruce D."/>
            <person name="Goodwin L."/>
            <person name="Pitluck S."/>
            <person name="Pati A."/>
            <person name="Ivanova N."/>
            <person name="Mavromatis K."/>
            <person name="Daum C."/>
            <person name="Chen A."/>
            <person name="Palaniappan K."/>
            <person name="Chang Y.J."/>
            <person name="Land M."/>
            <person name="Hauser L."/>
            <person name="Jeffries C.D."/>
            <person name="Detter J.C."/>
            <person name="Rohde M."/>
            <person name="Abt B."/>
            <person name="Pukall R."/>
            <person name="Goker M."/>
            <person name="Bristow J."/>
            <person name="Markowitz V."/>
            <person name="Hugenholtz P."/>
            <person name="Eisen J.A."/>
        </authorList>
    </citation>
    <scope>NUCLEOTIDE SEQUENCE [LARGE SCALE GENOMIC DNA]</scope>
    <source>
        <strain evidence="2 3">DSM 2912</strain>
    </source>
</reference>
<feature type="compositionally biased region" description="Polar residues" evidence="1">
    <location>
        <begin position="304"/>
        <end position="323"/>
    </location>
</feature>
<dbReference type="AlphaFoldDB" id="D5WWV2"/>
<dbReference type="STRING" id="562970.Btus_1066"/>
<accession>D5WWV2</accession>
<dbReference type="Proteomes" id="UP000002368">
    <property type="component" value="Chromosome"/>
</dbReference>
<protein>
    <submittedName>
        <fullName evidence="2">Uncharacterized protein</fullName>
    </submittedName>
</protein>
<dbReference type="RefSeq" id="WP_013075094.1">
    <property type="nucleotide sequence ID" value="NC_014098.1"/>
</dbReference>
<evidence type="ECO:0000313" key="3">
    <source>
        <dbReference type="Proteomes" id="UP000002368"/>
    </source>
</evidence>
<feature type="compositionally biased region" description="Low complexity" evidence="1">
    <location>
        <begin position="251"/>
        <end position="275"/>
    </location>
</feature>
<feature type="compositionally biased region" description="Polar residues" evidence="1">
    <location>
        <begin position="222"/>
        <end position="231"/>
    </location>
</feature>
<proteinExistence type="predicted"/>
<keyword evidence="3" id="KW-1185">Reference proteome</keyword>
<dbReference type="eggNOG" id="ENOG502ZD9A">
    <property type="taxonomic scope" value="Bacteria"/>
</dbReference>
<feature type="compositionally biased region" description="Basic and acidic residues" evidence="1">
    <location>
        <begin position="237"/>
        <end position="250"/>
    </location>
</feature>
<feature type="region of interest" description="Disordered" evidence="1">
    <location>
        <begin position="189"/>
        <end position="329"/>
    </location>
</feature>
<dbReference type="KEGG" id="bts:Btus_1066"/>
<evidence type="ECO:0000256" key="1">
    <source>
        <dbReference type="SAM" id="MobiDB-lite"/>
    </source>
</evidence>
<name>D5WWV2_KYRT2</name>
<gene>
    <name evidence="2" type="ordered locus">Btus_1066</name>
</gene>
<feature type="compositionally biased region" description="Basic and acidic residues" evidence="1">
    <location>
        <begin position="206"/>
        <end position="215"/>
    </location>
</feature>
<evidence type="ECO:0000313" key="2">
    <source>
        <dbReference type="EMBL" id="ADG05803.1"/>
    </source>
</evidence>
<sequence length="329" mass="33250">MSRSVAGTLAILAALIGAGVPQRGAAVDQDSGIVVRADRIEVQGLLPSLAMGGDGGLVIRLRIHRATAYGLRVIGNQSQTSAGFPWGMRIDSTGPAVLEGLLADTTALGLRGAGLKLDVPFPQLTLRDVFLRCTRLTAGHVFMPSMKLHTDKGIEDSGTAPIIDLRSLTVINGEGVVDLLNGLLSGDSSGAGGQAKGEAPSGPQRDGGKEAEASRNPEAGSAETTSGSVETGSGRGEVPEPHLPASDRSEPPSGGMEPPSGAVQSNPPSSVQPNSETTGRPSGAPIAPFSGLLRQLGQLDPSGFLTSSGTSPGFGSAGSSQSPEAVPER</sequence>
<organism evidence="2 3">
    <name type="scientific">Kyrpidia tusciae (strain DSM 2912 / NBRC 15312 / T2)</name>
    <name type="common">Bacillus tusciae</name>
    <dbReference type="NCBI Taxonomy" id="562970"/>
    <lineage>
        <taxon>Bacteria</taxon>
        <taxon>Bacillati</taxon>
        <taxon>Bacillota</taxon>
        <taxon>Bacilli</taxon>
        <taxon>Bacillales</taxon>
        <taxon>Alicyclobacillaceae</taxon>
        <taxon>Kyrpidia</taxon>
    </lineage>
</organism>